<dbReference type="AlphaFoldDB" id="A0A7G5VUH1"/>
<dbReference type="SUPFAM" id="SSF51604">
    <property type="entry name" value="Enolase C-terminal domain-like"/>
    <property type="match status" value="1"/>
</dbReference>
<proteinExistence type="predicted"/>
<dbReference type="EMBL" id="MN431657">
    <property type="protein sequence ID" value="QMX77338.1"/>
    <property type="molecule type" value="Genomic_DNA"/>
</dbReference>
<organism evidence="1">
    <name type="scientific">Cyanidiococcus yangmingshanensis</name>
    <dbReference type="NCBI Taxonomy" id="2690220"/>
    <lineage>
        <taxon>Eukaryota</taxon>
        <taxon>Rhodophyta</taxon>
        <taxon>Bangiophyceae</taxon>
        <taxon>Cyanidiales</taxon>
        <taxon>Cyanidiaceae</taxon>
        <taxon>Cyanidiococcus</taxon>
    </lineage>
</organism>
<sequence length="209" mass="24977">MIALVIFHLLKKKKNTHTQCIAINALAPKFCLNHVCVKWKAHQNWRQSQHAWMRVDFNRHQSLEQFLSEPWDWTRVEYVEEPVDNRYALEQVQQYPIALDESLMDWYKSSQVNQLPPVQLIIKSYRINSLLRIIDMVNRNYAIEKNVTFTSDLETHVGIMHQINLVYWMNLKTPMGFDTVRWIQQIDSKIQIKNEMVCDTRLLLCHHTT</sequence>
<keyword evidence="1" id="KW-0150">Chloroplast</keyword>
<evidence type="ECO:0000313" key="1">
    <source>
        <dbReference type="EMBL" id="QMX77338.1"/>
    </source>
</evidence>
<dbReference type="RefSeq" id="YP_009968237.1">
    <property type="nucleotide sequence ID" value="NC_051883.1"/>
</dbReference>
<keyword evidence="1" id="KW-0934">Plastid</keyword>
<reference evidence="1" key="1">
    <citation type="submission" date="2019-09" db="EMBL/GenBank/DDBJ databases">
        <authorList>
            <person name="Liu S.-L."/>
            <person name="Chiang Y.-R."/>
            <person name="Fu H.-Y."/>
        </authorList>
    </citation>
    <scope>NUCLEOTIDE SEQUENCE</scope>
    <source>
        <strain evidence="1">THAL066</strain>
    </source>
</reference>
<accession>A0A7G5VUH1</accession>
<geneLocation type="chloroplast" evidence="1"/>
<name>A0A7G5VUH1_9RHOD</name>
<dbReference type="Gene3D" id="3.20.20.120">
    <property type="entry name" value="Enolase-like C-terminal domain"/>
    <property type="match status" value="1"/>
</dbReference>
<gene>
    <name evidence="1" type="primary">menC</name>
</gene>
<dbReference type="GeneID" id="60450238"/>
<protein>
    <submittedName>
        <fullName evidence="1">4-(2'-carboxyphenyl)-4-oxybutyric acid synthase</fullName>
    </submittedName>
</protein>
<dbReference type="InterPro" id="IPR036849">
    <property type="entry name" value="Enolase-like_C_sf"/>
</dbReference>